<dbReference type="VEuPathDB" id="FungiDB:ASPSYDRAFT_51440"/>
<proteinExistence type="inferred from homology"/>
<dbReference type="AlphaFoldDB" id="A0A1L9T0C3"/>
<dbReference type="PANTHER" id="PTHR42748:SF31">
    <property type="entry name" value="NMRA-LIKE DOMAIN-CONTAINING PROTEIN-RELATED"/>
    <property type="match status" value="1"/>
</dbReference>
<name>A0A1L9T0C3_9EURO</name>
<dbReference type="RefSeq" id="XP_040696559.1">
    <property type="nucleotide sequence ID" value="XM_040848290.1"/>
</dbReference>
<dbReference type="InterPro" id="IPR051164">
    <property type="entry name" value="NmrA-like_oxidored"/>
</dbReference>
<dbReference type="PANTHER" id="PTHR42748">
    <property type="entry name" value="NITROGEN METABOLITE REPRESSION PROTEIN NMRA FAMILY MEMBER"/>
    <property type="match status" value="1"/>
</dbReference>
<dbReference type="Pfam" id="PF05368">
    <property type="entry name" value="NmrA"/>
    <property type="match status" value="1"/>
</dbReference>
<reference evidence="5" key="1">
    <citation type="journal article" date="2017" name="Genome Biol.">
        <title>Comparative genomics reveals high biological diversity and specific adaptations in the industrially and medically important fungal genus Aspergillus.</title>
        <authorList>
            <person name="de Vries R.P."/>
            <person name="Riley R."/>
            <person name="Wiebenga A."/>
            <person name="Aguilar-Osorio G."/>
            <person name="Amillis S."/>
            <person name="Uchima C.A."/>
            <person name="Anderluh G."/>
            <person name="Asadollahi M."/>
            <person name="Askin M."/>
            <person name="Barry K."/>
            <person name="Battaglia E."/>
            <person name="Bayram O."/>
            <person name="Benocci T."/>
            <person name="Braus-Stromeyer S.A."/>
            <person name="Caldana C."/>
            <person name="Canovas D."/>
            <person name="Cerqueira G.C."/>
            <person name="Chen F."/>
            <person name="Chen W."/>
            <person name="Choi C."/>
            <person name="Clum A."/>
            <person name="Dos Santos R.A."/>
            <person name="Damasio A.R."/>
            <person name="Diallinas G."/>
            <person name="Emri T."/>
            <person name="Fekete E."/>
            <person name="Flipphi M."/>
            <person name="Freyberg S."/>
            <person name="Gallo A."/>
            <person name="Gournas C."/>
            <person name="Habgood R."/>
            <person name="Hainaut M."/>
            <person name="Harispe M.L."/>
            <person name="Henrissat B."/>
            <person name="Hilden K.S."/>
            <person name="Hope R."/>
            <person name="Hossain A."/>
            <person name="Karabika E."/>
            <person name="Karaffa L."/>
            <person name="Karanyi Z."/>
            <person name="Krasevec N."/>
            <person name="Kuo A."/>
            <person name="Kusch H."/>
            <person name="LaButti K."/>
            <person name="Lagendijk E.L."/>
            <person name="Lapidus A."/>
            <person name="Levasseur A."/>
            <person name="Lindquist E."/>
            <person name="Lipzen A."/>
            <person name="Logrieco A.F."/>
            <person name="MacCabe A."/>
            <person name="Maekelae M.R."/>
            <person name="Malavazi I."/>
            <person name="Melin P."/>
            <person name="Meyer V."/>
            <person name="Mielnichuk N."/>
            <person name="Miskei M."/>
            <person name="Molnar A.P."/>
            <person name="Mule G."/>
            <person name="Ngan C.Y."/>
            <person name="Orejas M."/>
            <person name="Orosz E."/>
            <person name="Ouedraogo J.P."/>
            <person name="Overkamp K.M."/>
            <person name="Park H.-S."/>
            <person name="Perrone G."/>
            <person name="Piumi F."/>
            <person name="Punt P.J."/>
            <person name="Ram A.F."/>
            <person name="Ramon A."/>
            <person name="Rauscher S."/>
            <person name="Record E."/>
            <person name="Riano-Pachon D.M."/>
            <person name="Robert V."/>
            <person name="Roehrig J."/>
            <person name="Ruller R."/>
            <person name="Salamov A."/>
            <person name="Salih N.S."/>
            <person name="Samson R.A."/>
            <person name="Sandor E."/>
            <person name="Sanguinetti M."/>
            <person name="Schuetze T."/>
            <person name="Sepcic K."/>
            <person name="Shelest E."/>
            <person name="Sherlock G."/>
            <person name="Sophianopoulou V."/>
            <person name="Squina F.M."/>
            <person name="Sun H."/>
            <person name="Susca A."/>
            <person name="Todd R.B."/>
            <person name="Tsang A."/>
            <person name="Unkles S.E."/>
            <person name="van de Wiele N."/>
            <person name="van Rossen-Uffink D."/>
            <person name="Oliveira J.V."/>
            <person name="Vesth T.C."/>
            <person name="Visser J."/>
            <person name="Yu J.-H."/>
            <person name="Zhou M."/>
            <person name="Andersen M.R."/>
            <person name="Archer D.B."/>
            <person name="Baker S.E."/>
            <person name="Benoit I."/>
            <person name="Brakhage A.A."/>
            <person name="Braus G.H."/>
            <person name="Fischer R."/>
            <person name="Frisvad J.C."/>
            <person name="Goldman G.H."/>
            <person name="Houbraken J."/>
            <person name="Oakley B."/>
            <person name="Pocsi I."/>
            <person name="Scazzocchio C."/>
            <person name="Seiboth B."/>
            <person name="vanKuyk P.A."/>
            <person name="Wortman J."/>
            <person name="Dyer P.S."/>
            <person name="Grigoriev I.V."/>
        </authorList>
    </citation>
    <scope>NUCLEOTIDE SEQUENCE [LARGE SCALE GENOMIC DNA]</scope>
    <source>
        <strain evidence="5">CBS 593.65</strain>
    </source>
</reference>
<gene>
    <name evidence="4" type="ORF">ASPSYDRAFT_51440</name>
</gene>
<feature type="domain" description="NmrA-like" evidence="3">
    <location>
        <begin position="3"/>
        <end position="247"/>
    </location>
</feature>
<keyword evidence="2" id="KW-0521">NADP</keyword>
<protein>
    <recommendedName>
        <fullName evidence="3">NmrA-like domain-containing protein</fullName>
    </recommendedName>
</protein>
<evidence type="ECO:0000259" key="3">
    <source>
        <dbReference type="Pfam" id="PF05368"/>
    </source>
</evidence>
<dbReference type="SUPFAM" id="SSF51735">
    <property type="entry name" value="NAD(P)-binding Rossmann-fold domains"/>
    <property type="match status" value="1"/>
</dbReference>
<evidence type="ECO:0000313" key="4">
    <source>
        <dbReference type="EMBL" id="OJJ52753.1"/>
    </source>
</evidence>
<evidence type="ECO:0000313" key="5">
    <source>
        <dbReference type="Proteomes" id="UP000184356"/>
    </source>
</evidence>
<dbReference type="EMBL" id="KV878599">
    <property type="protein sequence ID" value="OJJ52753.1"/>
    <property type="molecule type" value="Genomic_DNA"/>
</dbReference>
<evidence type="ECO:0000256" key="1">
    <source>
        <dbReference type="ARBA" id="ARBA00006328"/>
    </source>
</evidence>
<dbReference type="Proteomes" id="UP000184356">
    <property type="component" value="Unassembled WGS sequence"/>
</dbReference>
<sequence length="319" mass="35229">MAPTILIAGATGNTGRSVTETLPRLLKTNKALSEHRILALTRSLDSPSAKKLATLPGVEIVEKNWVETTPEWLRENEVVRAFIASHNNPNQFAEETTFHVAALEANVKYVVRISTTAAAVRPNSRAYYQRAHWAIEALLSTPEFESMQWTSLQPNIFSQYYLAPAIEFIQCYRQTGKQGTLRLMGSEGGPVGIIDPDDVGTFAAHLLAAEDPAVHNRAKYILNGPEDITGAQIVEMVEQHTGTKVEHCIFRDVSFLDSYYEHNFAKTGESKNVILSLKRALGPVWDGKCTSSTTSKEVLEIAAPRHTPINVLNSMLGEQ</sequence>
<dbReference type="OrthoDB" id="413314at2759"/>
<dbReference type="STRING" id="1036612.A0A1L9T0C3"/>
<organism evidence="4 5">
    <name type="scientific">Aspergillus sydowii CBS 593.65</name>
    <dbReference type="NCBI Taxonomy" id="1036612"/>
    <lineage>
        <taxon>Eukaryota</taxon>
        <taxon>Fungi</taxon>
        <taxon>Dikarya</taxon>
        <taxon>Ascomycota</taxon>
        <taxon>Pezizomycotina</taxon>
        <taxon>Eurotiomycetes</taxon>
        <taxon>Eurotiomycetidae</taxon>
        <taxon>Eurotiales</taxon>
        <taxon>Aspergillaceae</taxon>
        <taxon>Aspergillus</taxon>
        <taxon>Aspergillus subgen. Nidulantes</taxon>
    </lineage>
</organism>
<dbReference type="InterPro" id="IPR008030">
    <property type="entry name" value="NmrA-like"/>
</dbReference>
<comment type="similarity">
    <text evidence="1">Belongs to the NmrA-type oxidoreductase family.</text>
</comment>
<evidence type="ECO:0000256" key="2">
    <source>
        <dbReference type="ARBA" id="ARBA00022857"/>
    </source>
</evidence>
<accession>A0A1L9T0C3</accession>
<dbReference type="GO" id="GO:0005634">
    <property type="term" value="C:nucleus"/>
    <property type="evidence" value="ECO:0007669"/>
    <property type="project" value="TreeGrafter"/>
</dbReference>
<dbReference type="GeneID" id="63764363"/>
<dbReference type="Gene3D" id="3.40.50.720">
    <property type="entry name" value="NAD(P)-binding Rossmann-like Domain"/>
    <property type="match status" value="1"/>
</dbReference>
<dbReference type="InterPro" id="IPR036291">
    <property type="entry name" value="NAD(P)-bd_dom_sf"/>
</dbReference>
<keyword evidence="5" id="KW-1185">Reference proteome</keyword>